<protein>
    <submittedName>
        <fullName evidence="2">N-acetyltransferase</fullName>
    </submittedName>
</protein>
<dbReference type="InterPro" id="IPR000182">
    <property type="entry name" value="GNAT_dom"/>
</dbReference>
<keyword evidence="3" id="KW-1185">Reference proteome</keyword>
<evidence type="ECO:0000259" key="1">
    <source>
        <dbReference type="PROSITE" id="PS51186"/>
    </source>
</evidence>
<dbReference type="EMBL" id="BMKK01000013">
    <property type="protein sequence ID" value="GGD78259.1"/>
    <property type="molecule type" value="Genomic_DNA"/>
</dbReference>
<dbReference type="RefSeq" id="WP_188770247.1">
    <property type="nucleotide sequence ID" value="NZ_BMKK01000013.1"/>
</dbReference>
<dbReference type="PANTHER" id="PTHR43328">
    <property type="entry name" value="ACETYLTRANSFERASE-RELATED"/>
    <property type="match status" value="1"/>
</dbReference>
<comment type="caution">
    <text evidence="2">The sequence shown here is derived from an EMBL/GenBank/DDBJ whole genome shotgun (WGS) entry which is preliminary data.</text>
</comment>
<accession>A0A916Z625</accession>
<dbReference type="InterPro" id="IPR016181">
    <property type="entry name" value="Acyl_CoA_acyltransferase"/>
</dbReference>
<name>A0A916Z625_9BACT</name>
<dbReference type="Gene3D" id="3.40.630.30">
    <property type="match status" value="1"/>
</dbReference>
<sequence length="165" mass="19147">MLQPYILRQWQSGDEESLTKHANNYNIWRNLKDIFPHPYTSDDAHGWVRIAQNSPETFAIVVENEAVGGIGILLKDDIYRKNAEIGYWLGEAHWGKGIISSAISEIVDYAFKNYDIHRIYAGVFEYNLASMRVLEKAGFHKEAILKQSLFKEGKLYDEHIFVRLR</sequence>
<dbReference type="PANTHER" id="PTHR43328:SF1">
    <property type="entry name" value="N-ACETYLTRANSFERASE DOMAIN-CONTAINING PROTEIN"/>
    <property type="match status" value="1"/>
</dbReference>
<dbReference type="AlphaFoldDB" id="A0A916Z625"/>
<evidence type="ECO:0000313" key="2">
    <source>
        <dbReference type="EMBL" id="GGD78259.1"/>
    </source>
</evidence>
<dbReference type="SUPFAM" id="SSF55729">
    <property type="entry name" value="Acyl-CoA N-acyltransferases (Nat)"/>
    <property type="match status" value="1"/>
</dbReference>
<reference evidence="2" key="1">
    <citation type="journal article" date="2014" name="Int. J. Syst. Evol. Microbiol.">
        <title>Complete genome sequence of Corynebacterium casei LMG S-19264T (=DSM 44701T), isolated from a smear-ripened cheese.</title>
        <authorList>
            <consortium name="US DOE Joint Genome Institute (JGI-PGF)"/>
            <person name="Walter F."/>
            <person name="Albersmeier A."/>
            <person name="Kalinowski J."/>
            <person name="Ruckert C."/>
        </authorList>
    </citation>
    <scope>NUCLEOTIDE SEQUENCE</scope>
    <source>
        <strain evidence="2">CGMCC 1.15958</strain>
    </source>
</reference>
<gene>
    <name evidence="2" type="ORF">GCM10011514_47840</name>
</gene>
<dbReference type="Pfam" id="PF13302">
    <property type="entry name" value="Acetyltransf_3"/>
    <property type="match status" value="1"/>
</dbReference>
<reference evidence="2" key="2">
    <citation type="submission" date="2020-09" db="EMBL/GenBank/DDBJ databases">
        <authorList>
            <person name="Sun Q."/>
            <person name="Zhou Y."/>
        </authorList>
    </citation>
    <scope>NUCLEOTIDE SEQUENCE</scope>
    <source>
        <strain evidence="2">CGMCC 1.15958</strain>
    </source>
</reference>
<organism evidence="2 3">
    <name type="scientific">Emticicia aquatilis</name>
    <dbReference type="NCBI Taxonomy" id="1537369"/>
    <lineage>
        <taxon>Bacteria</taxon>
        <taxon>Pseudomonadati</taxon>
        <taxon>Bacteroidota</taxon>
        <taxon>Cytophagia</taxon>
        <taxon>Cytophagales</taxon>
        <taxon>Leadbetterellaceae</taxon>
        <taxon>Emticicia</taxon>
    </lineage>
</organism>
<dbReference type="Proteomes" id="UP000609064">
    <property type="component" value="Unassembled WGS sequence"/>
</dbReference>
<dbReference type="PROSITE" id="PS51186">
    <property type="entry name" value="GNAT"/>
    <property type="match status" value="1"/>
</dbReference>
<proteinExistence type="predicted"/>
<dbReference type="GO" id="GO:0016747">
    <property type="term" value="F:acyltransferase activity, transferring groups other than amino-acyl groups"/>
    <property type="evidence" value="ECO:0007669"/>
    <property type="project" value="InterPro"/>
</dbReference>
<evidence type="ECO:0000313" key="3">
    <source>
        <dbReference type="Proteomes" id="UP000609064"/>
    </source>
</evidence>
<feature type="domain" description="N-acetyltransferase" evidence="1">
    <location>
        <begin position="18"/>
        <end position="165"/>
    </location>
</feature>